<dbReference type="EMBL" id="WIXE01025779">
    <property type="protein sequence ID" value="KAK5964452.1"/>
    <property type="molecule type" value="Genomic_DNA"/>
</dbReference>
<dbReference type="AlphaFoldDB" id="A0AAN8EYS1"/>
<dbReference type="Proteomes" id="UP001331761">
    <property type="component" value="Unassembled WGS sequence"/>
</dbReference>
<keyword evidence="1" id="KW-0812">Transmembrane</keyword>
<reference evidence="2 3" key="1">
    <citation type="submission" date="2019-10" db="EMBL/GenBank/DDBJ databases">
        <title>Assembly and Annotation for the nematode Trichostrongylus colubriformis.</title>
        <authorList>
            <person name="Martin J."/>
        </authorList>
    </citation>
    <scope>NUCLEOTIDE SEQUENCE [LARGE SCALE GENOMIC DNA]</scope>
    <source>
        <strain evidence="2">G859</strain>
        <tissue evidence="2">Whole worm</tissue>
    </source>
</reference>
<keyword evidence="1" id="KW-1133">Transmembrane helix</keyword>
<feature type="transmembrane region" description="Helical" evidence="1">
    <location>
        <begin position="29"/>
        <end position="52"/>
    </location>
</feature>
<evidence type="ECO:0000256" key="1">
    <source>
        <dbReference type="SAM" id="Phobius"/>
    </source>
</evidence>
<keyword evidence="3" id="KW-1185">Reference proteome</keyword>
<evidence type="ECO:0000313" key="3">
    <source>
        <dbReference type="Proteomes" id="UP001331761"/>
    </source>
</evidence>
<gene>
    <name evidence="2" type="ORF">GCK32_022513</name>
</gene>
<comment type="caution">
    <text evidence="2">The sequence shown here is derived from an EMBL/GenBank/DDBJ whole genome shotgun (WGS) entry which is preliminary data.</text>
</comment>
<evidence type="ECO:0000313" key="2">
    <source>
        <dbReference type="EMBL" id="KAK5964452.1"/>
    </source>
</evidence>
<keyword evidence="1" id="KW-0472">Membrane</keyword>
<dbReference type="PANTHER" id="PTHR23021">
    <property type="entry name" value="SERPENTINE RECEPTOR, CLASS T"/>
    <property type="match status" value="1"/>
</dbReference>
<accession>A0AAN8EYS1</accession>
<dbReference type="InterPro" id="IPR019425">
    <property type="entry name" value="7TM_GPCR_serpentine_rcpt_Srt"/>
</dbReference>
<name>A0AAN8EYS1_TRICO</name>
<dbReference type="Pfam" id="PF10321">
    <property type="entry name" value="7TM_GPCR_Srt"/>
    <property type="match status" value="1"/>
</dbReference>
<sequence>MNCFVLVINRLLDLWSKNLMQTLFKGNRAYVVLLIPLLYSLYFAFFTPPLLFNSEHMAWFFATFAEGHDIEKVTHLKVKMIT</sequence>
<protein>
    <submittedName>
        <fullName evidence="2">Uncharacterized protein</fullName>
    </submittedName>
</protein>
<dbReference type="PANTHER" id="PTHR23021:SF11">
    <property type="entry name" value="SERPENTINE RECEPTOR, CLASS T"/>
    <property type="match status" value="1"/>
</dbReference>
<organism evidence="2 3">
    <name type="scientific">Trichostrongylus colubriformis</name>
    <name type="common">Black scour worm</name>
    <dbReference type="NCBI Taxonomy" id="6319"/>
    <lineage>
        <taxon>Eukaryota</taxon>
        <taxon>Metazoa</taxon>
        <taxon>Ecdysozoa</taxon>
        <taxon>Nematoda</taxon>
        <taxon>Chromadorea</taxon>
        <taxon>Rhabditida</taxon>
        <taxon>Rhabditina</taxon>
        <taxon>Rhabditomorpha</taxon>
        <taxon>Strongyloidea</taxon>
        <taxon>Trichostrongylidae</taxon>
        <taxon>Trichostrongylus</taxon>
    </lineage>
</organism>
<proteinExistence type="predicted"/>